<protein>
    <submittedName>
        <fullName evidence="1">Uncharacterized protein</fullName>
    </submittedName>
</protein>
<dbReference type="EMBL" id="JAHMHR010000034">
    <property type="protein sequence ID" value="KAK1672956.1"/>
    <property type="molecule type" value="Genomic_DNA"/>
</dbReference>
<organism evidence="1 2">
    <name type="scientific">Colletotrichum godetiae</name>
    <dbReference type="NCBI Taxonomy" id="1209918"/>
    <lineage>
        <taxon>Eukaryota</taxon>
        <taxon>Fungi</taxon>
        <taxon>Dikarya</taxon>
        <taxon>Ascomycota</taxon>
        <taxon>Pezizomycotina</taxon>
        <taxon>Sordariomycetes</taxon>
        <taxon>Hypocreomycetidae</taxon>
        <taxon>Glomerellales</taxon>
        <taxon>Glomerellaceae</taxon>
        <taxon>Colletotrichum</taxon>
        <taxon>Colletotrichum acutatum species complex</taxon>
    </lineage>
</organism>
<dbReference type="AlphaFoldDB" id="A0AAJ0AFJ0"/>
<comment type="caution">
    <text evidence="1">The sequence shown here is derived from an EMBL/GenBank/DDBJ whole genome shotgun (WGS) entry which is preliminary data.</text>
</comment>
<dbReference type="Proteomes" id="UP001224890">
    <property type="component" value="Unassembled WGS sequence"/>
</dbReference>
<proteinExistence type="predicted"/>
<evidence type="ECO:0000313" key="1">
    <source>
        <dbReference type="EMBL" id="KAK1672956.1"/>
    </source>
</evidence>
<accession>A0AAJ0AFJ0</accession>
<reference evidence="1" key="1">
    <citation type="submission" date="2021-06" db="EMBL/GenBank/DDBJ databases">
        <title>Comparative genomics, transcriptomics and evolutionary studies reveal genomic signatures of adaptation to plant cell wall in hemibiotrophic fungi.</title>
        <authorList>
            <consortium name="DOE Joint Genome Institute"/>
            <person name="Baroncelli R."/>
            <person name="Diaz J.F."/>
            <person name="Benocci T."/>
            <person name="Peng M."/>
            <person name="Battaglia E."/>
            <person name="Haridas S."/>
            <person name="Andreopoulos W."/>
            <person name="Labutti K."/>
            <person name="Pangilinan J."/>
            <person name="Floch G.L."/>
            <person name="Makela M.R."/>
            <person name="Henrissat B."/>
            <person name="Grigoriev I.V."/>
            <person name="Crouch J.A."/>
            <person name="De Vries R.P."/>
            <person name="Sukno S.A."/>
            <person name="Thon M.R."/>
        </authorList>
    </citation>
    <scope>NUCLEOTIDE SEQUENCE</scope>
    <source>
        <strain evidence="1">CBS 193.32</strain>
    </source>
</reference>
<gene>
    <name evidence="1" type="ORF">BDP55DRAFT_671501</name>
</gene>
<dbReference type="GeneID" id="85459988"/>
<sequence length="60" mass="6668">MVCHGQPNTFPSRRELEIKTLSANFFLMTKESIFPLRALTQICPISSGSLPKSHLLLPVA</sequence>
<dbReference type="RefSeq" id="XP_060426959.1">
    <property type="nucleotide sequence ID" value="XM_060575462.1"/>
</dbReference>
<keyword evidence="2" id="KW-1185">Reference proteome</keyword>
<evidence type="ECO:0000313" key="2">
    <source>
        <dbReference type="Proteomes" id="UP001224890"/>
    </source>
</evidence>
<name>A0AAJ0AFJ0_9PEZI</name>